<proteinExistence type="predicted"/>
<reference evidence="3" key="1">
    <citation type="submission" date="2023-10" db="EMBL/GenBank/DDBJ databases">
        <authorList>
            <person name="Noh H."/>
        </authorList>
    </citation>
    <scope>NUCLEOTIDE SEQUENCE</scope>
    <source>
        <strain evidence="3">DUCC4014</strain>
    </source>
</reference>
<protein>
    <recommendedName>
        <fullName evidence="2">FAD dependent oxidoreductase domain-containing protein</fullName>
    </recommendedName>
</protein>
<dbReference type="Gene3D" id="3.50.50.60">
    <property type="entry name" value="FAD/NAD(P)-binding domain"/>
    <property type="match status" value="1"/>
</dbReference>
<dbReference type="InterPro" id="IPR006076">
    <property type="entry name" value="FAD-dep_OxRdtase"/>
</dbReference>
<evidence type="ECO:0000256" key="1">
    <source>
        <dbReference type="SAM" id="MobiDB-lite"/>
    </source>
</evidence>
<gene>
    <name evidence="3" type="ORF">LOC62_03G003546</name>
</gene>
<evidence type="ECO:0000313" key="4">
    <source>
        <dbReference type="Proteomes" id="UP000827549"/>
    </source>
</evidence>
<evidence type="ECO:0000313" key="3">
    <source>
        <dbReference type="EMBL" id="WOO80033.1"/>
    </source>
</evidence>
<feature type="domain" description="FAD dependent oxidoreductase" evidence="2">
    <location>
        <begin position="40"/>
        <end position="429"/>
    </location>
</feature>
<dbReference type="EMBL" id="CP086716">
    <property type="protein sequence ID" value="WOO80033.1"/>
    <property type="molecule type" value="Genomic_DNA"/>
</dbReference>
<name>A0AAF0YAI6_9TREE</name>
<feature type="compositionally biased region" description="Polar residues" evidence="1">
    <location>
        <begin position="7"/>
        <end position="26"/>
    </location>
</feature>
<accession>A0AAF0YAI6</accession>
<dbReference type="RefSeq" id="XP_062626065.1">
    <property type="nucleotide sequence ID" value="XM_062770081.1"/>
</dbReference>
<sequence>MPAFPQKFNSTVSHWQQTNRGPTSLWNHGRDAPLPTEVVDYVIIGAGATGASLAYHLSRPGGAAEGKSIVIVDAKDVASCASGRNGGHVPAQTWQMMTPFMAPLEEGGAGLTAEEVVDVILFEQDNLALVESIVQKERIDADFKKAPRFEVLINPESAAENARLHRLFTSTVERMPKHRGRSLPVKIISNPAEAKKVSRVNNALAVNLTQAGSWHPHRGVTALMRLALESKVSDVKFFSWTPVAGFTEQTDGTVSVDCGARGTLTARNLIIGTSAYSHHLLPELENVLTGYRLQAGLVTPPATYAGAQALKGTYAIEEGSYLIQTPTSGLVFGPYASVANSRGLATPKEMYGVEDDSLTTAPWRSWLSTYCPKTFGGWGPEVPGEGLTKVWSGIICHSVDHIPLVGPLPGRKGVFMAAGYSGQGMALIVNITRGLAHQLKTCQWDDETMPRCFEITQARLERAKRALQPRDYPVGGLSFTAPTVNDEARL</sequence>
<dbReference type="Proteomes" id="UP000827549">
    <property type="component" value="Chromosome 3"/>
</dbReference>
<dbReference type="InterPro" id="IPR036188">
    <property type="entry name" value="FAD/NAD-bd_sf"/>
</dbReference>
<dbReference type="Gene3D" id="3.30.9.10">
    <property type="entry name" value="D-Amino Acid Oxidase, subunit A, domain 2"/>
    <property type="match status" value="1"/>
</dbReference>
<dbReference type="PANTHER" id="PTHR13847:SF260">
    <property type="entry name" value="FAD DEPENDENT OXIDOREDUCTASE DOMAIN-CONTAINING PROTEIN"/>
    <property type="match status" value="1"/>
</dbReference>
<dbReference type="GO" id="GO:0005737">
    <property type="term" value="C:cytoplasm"/>
    <property type="evidence" value="ECO:0007669"/>
    <property type="project" value="TreeGrafter"/>
</dbReference>
<dbReference type="AlphaFoldDB" id="A0AAF0YAI6"/>
<feature type="region of interest" description="Disordered" evidence="1">
    <location>
        <begin position="1"/>
        <end position="29"/>
    </location>
</feature>
<evidence type="ECO:0000259" key="2">
    <source>
        <dbReference type="Pfam" id="PF01266"/>
    </source>
</evidence>
<organism evidence="3 4">
    <name type="scientific">Vanrija pseudolonga</name>
    <dbReference type="NCBI Taxonomy" id="143232"/>
    <lineage>
        <taxon>Eukaryota</taxon>
        <taxon>Fungi</taxon>
        <taxon>Dikarya</taxon>
        <taxon>Basidiomycota</taxon>
        <taxon>Agaricomycotina</taxon>
        <taxon>Tremellomycetes</taxon>
        <taxon>Trichosporonales</taxon>
        <taxon>Trichosporonaceae</taxon>
        <taxon>Vanrija</taxon>
    </lineage>
</organism>
<dbReference type="PANTHER" id="PTHR13847">
    <property type="entry name" value="SARCOSINE DEHYDROGENASE-RELATED"/>
    <property type="match status" value="1"/>
</dbReference>
<dbReference type="SUPFAM" id="SSF51905">
    <property type="entry name" value="FAD/NAD(P)-binding domain"/>
    <property type="match status" value="1"/>
</dbReference>
<dbReference type="Pfam" id="PF01266">
    <property type="entry name" value="DAO"/>
    <property type="match status" value="1"/>
</dbReference>
<dbReference type="GeneID" id="87806788"/>
<keyword evidence="4" id="KW-1185">Reference proteome</keyword>